<comment type="subcellular location">
    <subcellularLocation>
        <location evidence="2">Endoplasmic reticulum</location>
    </subcellularLocation>
    <subcellularLocation>
        <location evidence="1">Membrane</location>
        <topology evidence="1">Multi-pass membrane protein</topology>
    </subcellularLocation>
</comment>
<dbReference type="EMBL" id="JEMT01015005">
    <property type="protein sequence ID" value="EXX72827.1"/>
    <property type="molecule type" value="Genomic_DNA"/>
</dbReference>
<evidence type="ECO:0000256" key="19">
    <source>
        <dbReference type="SAM" id="Phobius"/>
    </source>
</evidence>
<feature type="transmembrane region" description="Helical" evidence="19">
    <location>
        <begin position="72"/>
        <end position="90"/>
    </location>
</feature>
<dbReference type="Pfam" id="PF03062">
    <property type="entry name" value="MBOAT"/>
    <property type="match status" value="1"/>
</dbReference>
<dbReference type="GO" id="GO:0030258">
    <property type="term" value="P:lipid modification"/>
    <property type="evidence" value="ECO:0007669"/>
    <property type="project" value="TreeGrafter"/>
</dbReference>
<dbReference type="EC" id="2.3.1.23" evidence="15"/>
<evidence type="ECO:0000256" key="5">
    <source>
        <dbReference type="ARBA" id="ARBA00022679"/>
    </source>
</evidence>
<dbReference type="GO" id="GO:0016020">
    <property type="term" value="C:membrane"/>
    <property type="evidence" value="ECO:0007669"/>
    <property type="project" value="UniProtKB-SubCell"/>
</dbReference>
<accession>A0A015JTA7</accession>
<dbReference type="OrthoDB" id="286734at2759"/>
<feature type="transmembrane region" description="Helical" evidence="19">
    <location>
        <begin position="440"/>
        <end position="460"/>
    </location>
</feature>
<evidence type="ECO:0000256" key="2">
    <source>
        <dbReference type="ARBA" id="ARBA00004240"/>
    </source>
</evidence>
<evidence type="ECO:0000256" key="6">
    <source>
        <dbReference type="ARBA" id="ARBA00022692"/>
    </source>
</evidence>
<dbReference type="EC" id="2.3.1.n6" evidence="16"/>
<protein>
    <recommendedName>
        <fullName evidence="17">Lysophospholipid acyltransferase 5</fullName>
        <ecNumber evidence="15">2.3.1.23</ecNumber>
        <ecNumber evidence="16">2.3.1.n6</ecNumber>
    </recommendedName>
</protein>
<evidence type="ECO:0000256" key="8">
    <source>
        <dbReference type="ARBA" id="ARBA00022989"/>
    </source>
</evidence>
<sequence>MVVATLSAATGIPEQNLTLVLSILFGYLVAIIYRIALLRPLKTVWAPFIRNLFVAISGLSISYFFNGSDIKHSLITTIVTWFLCYFGDLIGNRKLACALSFVFNFSYLIVGYYVTATDEYDIDWTMPQCVLCLRMIGFSMDFMDGAKSSKSSVPVNSEKKTDDNKKVDSQSDALATRPPKQPISFEKNIQLQTLPPLIETIGYAYFFGAFLIGPQFSFNLYRKFITMNLFPDPKNIPTGSYRYALKSFLIGALYLGVQQIAVGFFPMSYILTKEYAAKSLIQRLAYMWMAGKFSFTKYLGIWTLAEGACILSCISLNGYDANGNPEWNGLANVDKIKFEFATSLNQIVGAFNTNTNIWTKIYIFKRLIFLGNKNLSSLGALLFLALWHGVYSGYFICFSLEYVDIETEKRWVKRLEPYTKPLYDSKNELKYKTIRGLHKFACWFGQTCGLHYAMISFELLKWDKVVTAYNSVYWIGHIVVFTLLFADMILPKRRTKKTEKIISLDEKVNNNVNNGYVNGTTKVKEQ</sequence>
<keyword evidence="5" id="KW-0808">Transferase</keyword>
<comment type="pathway">
    <text evidence="14">Phospholipid metabolism.</text>
</comment>
<proteinExistence type="predicted"/>
<feature type="transmembrane region" description="Helical" evidence="19">
    <location>
        <begin position="380"/>
        <end position="403"/>
    </location>
</feature>
<feature type="transmembrane region" description="Helical" evidence="19">
    <location>
        <begin position="243"/>
        <end position="265"/>
    </location>
</feature>
<dbReference type="OMA" id="NTMEHYI"/>
<dbReference type="GO" id="GO:0071617">
    <property type="term" value="F:lysophospholipid acyltransferase activity"/>
    <property type="evidence" value="ECO:0007669"/>
    <property type="project" value="TreeGrafter"/>
</dbReference>
<comment type="caution">
    <text evidence="20">The sequence shown here is derived from an EMBL/GenBank/DDBJ whole genome shotgun (WGS) entry which is preliminary data.</text>
</comment>
<evidence type="ECO:0000256" key="11">
    <source>
        <dbReference type="ARBA" id="ARBA00023209"/>
    </source>
</evidence>
<feature type="compositionally biased region" description="Basic and acidic residues" evidence="18">
    <location>
        <begin position="157"/>
        <end position="169"/>
    </location>
</feature>
<keyword evidence="9" id="KW-0443">Lipid metabolism</keyword>
<dbReference type="STRING" id="1432141.A0A015JTA7"/>
<dbReference type="PANTHER" id="PTHR13906:SF14">
    <property type="entry name" value="LYSOPHOSPHOLIPID ACYLTRANSFERASE 5"/>
    <property type="match status" value="1"/>
</dbReference>
<keyword evidence="8 19" id="KW-1133">Transmembrane helix</keyword>
<keyword evidence="12" id="KW-1208">Phospholipid metabolism</keyword>
<gene>
    <name evidence="20" type="ORF">RirG_065630</name>
</gene>
<feature type="region of interest" description="Disordered" evidence="18">
    <location>
        <begin position="148"/>
        <end position="180"/>
    </location>
</feature>
<evidence type="ECO:0000256" key="4">
    <source>
        <dbReference type="ARBA" id="ARBA00022516"/>
    </source>
</evidence>
<keyword evidence="7" id="KW-0256">Endoplasmic reticulum</keyword>
<evidence type="ECO:0000256" key="16">
    <source>
        <dbReference type="ARBA" id="ARBA00038923"/>
    </source>
</evidence>
<dbReference type="GO" id="GO:0005783">
    <property type="term" value="C:endoplasmic reticulum"/>
    <property type="evidence" value="ECO:0007669"/>
    <property type="project" value="UniProtKB-SubCell"/>
</dbReference>
<feature type="transmembrane region" description="Helical" evidence="19">
    <location>
        <begin position="472"/>
        <end position="490"/>
    </location>
</feature>
<evidence type="ECO:0000256" key="3">
    <source>
        <dbReference type="ARBA" id="ARBA00005189"/>
    </source>
</evidence>
<keyword evidence="21" id="KW-1185">Reference proteome</keyword>
<evidence type="ECO:0000256" key="18">
    <source>
        <dbReference type="SAM" id="MobiDB-lite"/>
    </source>
</evidence>
<keyword evidence="4" id="KW-0444">Lipid biosynthesis</keyword>
<comment type="pathway">
    <text evidence="3">Lipid metabolism.</text>
</comment>
<evidence type="ECO:0000256" key="14">
    <source>
        <dbReference type="ARBA" id="ARBA00025707"/>
    </source>
</evidence>
<evidence type="ECO:0000256" key="15">
    <source>
        <dbReference type="ARBA" id="ARBA00026120"/>
    </source>
</evidence>
<evidence type="ECO:0000313" key="20">
    <source>
        <dbReference type="EMBL" id="EXX72827.1"/>
    </source>
</evidence>
<keyword evidence="10 19" id="KW-0472">Membrane</keyword>
<dbReference type="InterPro" id="IPR004299">
    <property type="entry name" value="MBOAT_fam"/>
</dbReference>
<dbReference type="SMR" id="A0A015JTA7"/>
<evidence type="ECO:0000256" key="9">
    <source>
        <dbReference type="ARBA" id="ARBA00023098"/>
    </source>
</evidence>
<keyword evidence="11" id="KW-0594">Phospholipid biosynthesis</keyword>
<evidence type="ECO:0000256" key="17">
    <source>
        <dbReference type="ARBA" id="ARBA00039721"/>
    </source>
</evidence>
<dbReference type="InterPro" id="IPR049941">
    <property type="entry name" value="LPLAT_7/PORCN-like"/>
</dbReference>
<feature type="transmembrane region" description="Helical" evidence="19">
    <location>
        <begin position="95"/>
        <end position="114"/>
    </location>
</feature>
<dbReference type="PANTHER" id="PTHR13906">
    <property type="entry name" value="PORCUPINE"/>
    <property type="match status" value="1"/>
</dbReference>
<evidence type="ECO:0000256" key="12">
    <source>
        <dbReference type="ARBA" id="ARBA00023264"/>
    </source>
</evidence>
<evidence type="ECO:0000256" key="13">
    <source>
        <dbReference type="ARBA" id="ARBA00023315"/>
    </source>
</evidence>
<name>A0A015JTA7_RHIIW</name>
<reference evidence="20 21" key="1">
    <citation type="submission" date="2014-02" db="EMBL/GenBank/DDBJ databases">
        <title>Single nucleus genome sequencing reveals high similarity among nuclei of an endomycorrhizal fungus.</title>
        <authorList>
            <person name="Lin K."/>
            <person name="Geurts R."/>
            <person name="Zhang Z."/>
            <person name="Limpens E."/>
            <person name="Saunders D.G."/>
            <person name="Mu D."/>
            <person name="Pang E."/>
            <person name="Cao H."/>
            <person name="Cha H."/>
            <person name="Lin T."/>
            <person name="Zhou Q."/>
            <person name="Shang Y."/>
            <person name="Li Y."/>
            <person name="Ivanov S."/>
            <person name="Sharma T."/>
            <person name="Velzen R.V."/>
            <person name="Ruijter N.D."/>
            <person name="Aanen D.K."/>
            <person name="Win J."/>
            <person name="Kamoun S."/>
            <person name="Bisseling T."/>
            <person name="Huang S."/>
        </authorList>
    </citation>
    <scope>NUCLEOTIDE SEQUENCE [LARGE SCALE GENOMIC DNA]</scope>
    <source>
        <strain evidence="21">DAOM197198w</strain>
    </source>
</reference>
<dbReference type="AlphaFoldDB" id="A0A015JTA7"/>
<feature type="transmembrane region" description="Helical" evidence="19">
    <location>
        <begin position="48"/>
        <end position="66"/>
    </location>
</feature>
<evidence type="ECO:0000313" key="21">
    <source>
        <dbReference type="Proteomes" id="UP000022910"/>
    </source>
</evidence>
<keyword evidence="6 19" id="KW-0812">Transmembrane</keyword>
<dbReference type="HOGENOM" id="CLU_011340_6_0_1"/>
<evidence type="ECO:0000256" key="10">
    <source>
        <dbReference type="ARBA" id="ARBA00023136"/>
    </source>
</evidence>
<feature type="transmembrane region" description="Helical" evidence="19">
    <location>
        <begin position="17"/>
        <end position="36"/>
    </location>
</feature>
<dbReference type="GO" id="GO:0047184">
    <property type="term" value="F:1-acylglycerophosphocholine O-acyltransferase activity"/>
    <property type="evidence" value="ECO:0007669"/>
    <property type="project" value="UniProtKB-EC"/>
</dbReference>
<dbReference type="GO" id="GO:0006656">
    <property type="term" value="P:phosphatidylcholine biosynthetic process"/>
    <property type="evidence" value="ECO:0007669"/>
    <property type="project" value="TreeGrafter"/>
</dbReference>
<dbReference type="Proteomes" id="UP000022910">
    <property type="component" value="Unassembled WGS sequence"/>
</dbReference>
<evidence type="ECO:0000256" key="7">
    <source>
        <dbReference type="ARBA" id="ARBA00022824"/>
    </source>
</evidence>
<evidence type="ECO:0000256" key="1">
    <source>
        <dbReference type="ARBA" id="ARBA00004141"/>
    </source>
</evidence>
<organism evidence="20 21">
    <name type="scientific">Rhizophagus irregularis (strain DAOM 197198w)</name>
    <name type="common">Glomus intraradices</name>
    <dbReference type="NCBI Taxonomy" id="1432141"/>
    <lineage>
        <taxon>Eukaryota</taxon>
        <taxon>Fungi</taxon>
        <taxon>Fungi incertae sedis</taxon>
        <taxon>Mucoromycota</taxon>
        <taxon>Glomeromycotina</taxon>
        <taxon>Glomeromycetes</taxon>
        <taxon>Glomerales</taxon>
        <taxon>Glomeraceae</taxon>
        <taxon>Rhizophagus</taxon>
    </lineage>
</organism>
<keyword evidence="13" id="KW-0012">Acyltransferase</keyword>
<feature type="transmembrane region" description="Helical" evidence="19">
    <location>
        <begin position="203"/>
        <end position="222"/>
    </location>
</feature>